<keyword evidence="3" id="KW-0288">FMN</keyword>
<dbReference type="PANTHER" id="PTHR19384">
    <property type="entry name" value="NITRIC OXIDE SYNTHASE-RELATED"/>
    <property type="match status" value="1"/>
</dbReference>
<dbReference type="PROSITE" id="PS50902">
    <property type="entry name" value="FLAVODOXIN_LIKE"/>
    <property type="match status" value="1"/>
</dbReference>
<dbReference type="SUPFAM" id="SSF52218">
    <property type="entry name" value="Flavoproteins"/>
    <property type="match status" value="1"/>
</dbReference>
<reference evidence="5" key="1">
    <citation type="submission" date="2023-07" db="EMBL/GenBank/DDBJ databases">
        <title>Genome content predicts the carbon catabolic preferences of heterotrophic bacteria.</title>
        <authorList>
            <person name="Gralka M."/>
        </authorList>
    </citation>
    <scope>NUCLEOTIDE SEQUENCE</scope>
    <source>
        <strain evidence="5">I3M17_2</strain>
    </source>
</reference>
<dbReference type="PANTHER" id="PTHR19384:SF128">
    <property type="entry name" value="NADPH OXIDOREDUCTASE A"/>
    <property type="match status" value="1"/>
</dbReference>
<dbReference type="Pfam" id="PF00258">
    <property type="entry name" value="Flavodoxin_1"/>
    <property type="match status" value="1"/>
</dbReference>
<evidence type="ECO:0000256" key="1">
    <source>
        <dbReference type="ARBA" id="ARBA00001917"/>
    </source>
</evidence>
<evidence type="ECO:0000256" key="3">
    <source>
        <dbReference type="ARBA" id="ARBA00022643"/>
    </source>
</evidence>
<keyword evidence="2" id="KW-0285">Flavoprotein</keyword>
<evidence type="ECO:0000313" key="5">
    <source>
        <dbReference type="EMBL" id="MDO6421858.1"/>
    </source>
</evidence>
<dbReference type="InterPro" id="IPR029039">
    <property type="entry name" value="Flavoprotein-like_sf"/>
</dbReference>
<organism evidence="5 6">
    <name type="scientific">Saccharophagus degradans</name>
    <dbReference type="NCBI Taxonomy" id="86304"/>
    <lineage>
        <taxon>Bacteria</taxon>
        <taxon>Pseudomonadati</taxon>
        <taxon>Pseudomonadota</taxon>
        <taxon>Gammaproteobacteria</taxon>
        <taxon>Cellvibrionales</taxon>
        <taxon>Cellvibrionaceae</taxon>
        <taxon>Saccharophagus</taxon>
    </lineage>
</organism>
<proteinExistence type="predicted"/>
<comment type="cofactor">
    <cofactor evidence="1">
        <name>FMN</name>
        <dbReference type="ChEBI" id="CHEBI:58210"/>
    </cofactor>
</comment>
<protein>
    <submittedName>
        <fullName evidence="5">Flavodoxin domain-containing protein</fullName>
    </submittedName>
</protein>
<dbReference type="GO" id="GO:0010181">
    <property type="term" value="F:FMN binding"/>
    <property type="evidence" value="ECO:0007669"/>
    <property type="project" value="InterPro"/>
</dbReference>
<dbReference type="Gene3D" id="3.40.50.360">
    <property type="match status" value="1"/>
</dbReference>
<evidence type="ECO:0000313" key="6">
    <source>
        <dbReference type="Proteomes" id="UP001169760"/>
    </source>
</evidence>
<dbReference type="Proteomes" id="UP001169760">
    <property type="component" value="Unassembled WGS sequence"/>
</dbReference>
<comment type="caution">
    <text evidence="5">The sequence shown here is derived from an EMBL/GenBank/DDBJ whole genome shotgun (WGS) entry which is preliminary data.</text>
</comment>
<dbReference type="GO" id="GO:0050660">
    <property type="term" value="F:flavin adenine dinucleotide binding"/>
    <property type="evidence" value="ECO:0007669"/>
    <property type="project" value="TreeGrafter"/>
</dbReference>
<evidence type="ECO:0000256" key="2">
    <source>
        <dbReference type="ARBA" id="ARBA00022630"/>
    </source>
</evidence>
<gene>
    <name evidence="5" type="ORF">Q4521_05190</name>
</gene>
<dbReference type="AlphaFoldDB" id="A0AAW7X5R3"/>
<dbReference type="RefSeq" id="WP_303491551.1">
    <property type="nucleotide sequence ID" value="NZ_JAUOPB010000003.1"/>
</dbReference>
<dbReference type="EMBL" id="JAUOPB010000003">
    <property type="protein sequence ID" value="MDO6421858.1"/>
    <property type="molecule type" value="Genomic_DNA"/>
</dbReference>
<dbReference type="InterPro" id="IPR008254">
    <property type="entry name" value="Flavodoxin/NO_synth"/>
</dbReference>
<accession>A0AAW7X5R3</accession>
<sequence>MSRPVHIVVGSVMGTALNVATEVAKVLETLGHNVRISPAFDGNNLYQTEDEVLLICTSNTGMGDLPENILPLYALLTQTPPNIAGRHYGLINLGDSSYPNFAQAGTTLDEVMADIGATRVGTPCVLDAIYVDEPEEEACDWAKKWAQLL</sequence>
<dbReference type="GO" id="GO:0005829">
    <property type="term" value="C:cytosol"/>
    <property type="evidence" value="ECO:0007669"/>
    <property type="project" value="TreeGrafter"/>
</dbReference>
<dbReference type="GO" id="GO:0016491">
    <property type="term" value="F:oxidoreductase activity"/>
    <property type="evidence" value="ECO:0007669"/>
    <property type="project" value="TreeGrafter"/>
</dbReference>
<evidence type="ECO:0000259" key="4">
    <source>
        <dbReference type="PROSITE" id="PS50902"/>
    </source>
</evidence>
<name>A0AAW7X5R3_9GAMM</name>
<feature type="domain" description="Flavodoxin-like" evidence="4">
    <location>
        <begin position="5"/>
        <end position="146"/>
    </location>
</feature>